<dbReference type="InterPro" id="IPR019188">
    <property type="entry name" value="SNAPC1"/>
</dbReference>
<reference evidence="2 3" key="1">
    <citation type="submission" date="2018-06" db="EMBL/GenBank/DDBJ databases">
        <title>A transcriptomic atlas of mushroom development highlights an independent origin of complex multicellularity.</title>
        <authorList>
            <consortium name="DOE Joint Genome Institute"/>
            <person name="Krizsan K."/>
            <person name="Almasi E."/>
            <person name="Merenyi Z."/>
            <person name="Sahu N."/>
            <person name="Viragh M."/>
            <person name="Koszo T."/>
            <person name="Mondo S."/>
            <person name="Kiss B."/>
            <person name="Balint B."/>
            <person name="Kues U."/>
            <person name="Barry K."/>
            <person name="Hegedus J.C."/>
            <person name="Henrissat B."/>
            <person name="Johnson J."/>
            <person name="Lipzen A."/>
            <person name="Ohm R."/>
            <person name="Nagy I."/>
            <person name="Pangilinan J."/>
            <person name="Yan J."/>
            <person name="Xiong Y."/>
            <person name="Grigoriev I.V."/>
            <person name="Hibbett D.S."/>
            <person name="Nagy L.G."/>
        </authorList>
    </citation>
    <scope>NUCLEOTIDE SEQUENCE [LARGE SCALE GENOMIC DNA]</scope>
    <source>
        <strain evidence="2 3">SZMC22713</strain>
    </source>
</reference>
<gene>
    <name evidence="2" type="ORF">BD410DRAFT_812200</name>
</gene>
<protein>
    <submittedName>
        <fullName evidence="2">Uncharacterized protein</fullName>
    </submittedName>
</protein>
<dbReference type="AlphaFoldDB" id="A0A4Y7QKK6"/>
<dbReference type="Proteomes" id="UP000294933">
    <property type="component" value="Unassembled WGS sequence"/>
</dbReference>
<evidence type="ECO:0000256" key="1">
    <source>
        <dbReference type="SAM" id="MobiDB-lite"/>
    </source>
</evidence>
<accession>A0A4Y7QKK6</accession>
<dbReference type="OrthoDB" id="3253083at2759"/>
<dbReference type="STRING" id="50990.A0A4Y7QKK6"/>
<dbReference type="VEuPathDB" id="FungiDB:BD410DRAFT_812200"/>
<sequence length="403" mass="44065">MSVPPNPSAGRGEVTVQPSYFTSSLYVNPIRSDILRLIHTYNEAYALAVTAQPFGLFKSVWTRQGWQWLHLKVLDARARDSFLHATFRLFLEHTSTTEPLMSRVVGLFGFYIFYTTQPSTSNPSVHRVLQIPIPCDMHESLLAIPSALLSVPPLLKLKPYTEYLIDTLTSNFAFHILPHSSLQAQSPRTLPREIFEGEWMATEGSSLNPENFASQIKKAGRPTKAERNQRAKAALIALEKWLQKSTIHDSSAEPHSWAANGPGSENTGSAASQRPVASLETYRAAKARLLSSLNDGPISESSSALEMEVLNALSENDETSGHLPRPVHPALARANLKVLSRLKEIDAMAAERGLEVGGEGGDMTGLSRVERAANELAENGKGILGLLEGGGLLDHEGNEIVDE</sequence>
<organism evidence="2 3">
    <name type="scientific">Rickenella mellea</name>
    <dbReference type="NCBI Taxonomy" id="50990"/>
    <lineage>
        <taxon>Eukaryota</taxon>
        <taxon>Fungi</taxon>
        <taxon>Dikarya</taxon>
        <taxon>Basidiomycota</taxon>
        <taxon>Agaricomycotina</taxon>
        <taxon>Agaricomycetes</taxon>
        <taxon>Hymenochaetales</taxon>
        <taxon>Rickenellaceae</taxon>
        <taxon>Rickenella</taxon>
    </lineage>
</organism>
<name>A0A4Y7QKK6_9AGAM</name>
<evidence type="ECO:0000313" key="2">
    <source>
        <dbReference type="EMBL" id="TDL28194.1"/>
    </source>
</evidence>
<feature type="compositionally biased region" description="Polar residues" evidence="1">
    <location>
        <begin position="263"/>
        <end position="272"/>
    </location>
</feature>
<proteinExistence type="predicted"/>
<keyword evidence="3" id="KW-1185">Reference proteome</keyword>
<evidence type="ECO:0000313" key="3">
    <source>
        <dbReference type="Proteomes" id="UP000294933"/>
    </source>
</evidence>
<feature type="region of interest" description="Disordered" evidence="1">
    <location>
        <begin position="249"/>
        <end position="276"/>
    </location>
</feature>
<dbReference type="EMBL" id="ML170158">
    <property type="protein sequence ID" value="TDL28194.1"/>
    <property type="molecule type" value="Genomic_DNA"/>
</dbReference>
<dbReference type="Pfam" id="PF09808">
    <property type="entry name" value="SNAPC1"/>
    <property type="match status" value="1"/>
</dbReference>